<comment type="caution">
    <text evidence="1">The sequence shown here is derived from an EMBL/GenBank/DDBJ whole genome shotgun (WGS) entry which is preliminary data.</text>
</comment>
<sequence>MSGLLLTGCGNQAKASAPKTVGQPQLTRLTKQIRNLYADSKYEMPAKQLSEESLTKANKVIPCTSLTLKTALTGSVKVLLMRHILT</sequence>
<protein>
    <submittedName>
        <fullName evidence="1">Uncharacterized protein</fullName>
    </submittedName>
</protein>
<dbReference type="AlphaFoldDB" id="A0A829HB11"/>
<name>A0A829HB11_LACPA</name>
<gene>
    <name evidence="1" type="ORF">Lpp41_02819</name>
</gene>
<proteinExistence type="predicted"/>
<evidence type="ECO:0000313" key="1">
    <source>
        <dbReference type="EMBL" id="EPC75358.1"/>
    </source>
</evidence>
<organism evidence="1 2">
    <name type="scientific">Lacticaseibacillus paracasei subsp. paracasei Lpp41</name>
    <dbReference type="NCBI Taxonomy" id="1256208"/>
    <lineage>
        <taxon>Bacteria</taxon>
        <taxon>Bacillati</taxon>
        <taxon>Bacillota</taxon>
        <taxon>Bacilli</taxon>
        <taxon>Lactobacillales</taxon>
        <taxon>Lactobacillaceae</taxon>
        <taxon>Lacticaseibacillus</taxon>
    </lineage>
</organism>
<accession>A0A829HB11</accession>
<dbReference type="Proteomes" id="UP000014244">
    <property type="component" value="Unassembled WGS sequence"/>
</dbReference>
<dbReference type="EMBL" id="ANKE01000141">
    <property type="protein sequence ID" value="EPC75358.1"/>
    <property type="molecule type" value="Genomic_DNA"/>
</dbReference>
<reference evidence="1 2" key="1">
    <citation type="journal article" date="2013" name="PLoS ONE">
        <title>Lactobacillus paracasei comparative genomics: towards species pan-genome definition and exploitation of diversity.</title>
        <authorList>
            <person name="Smokvina T."/>
            <person name="Wels M."/>
            <person name="Polka J."/>
            <person name="Chervaux C."/>
            <person name="Brisse S."/>
            <person name="Boekhorst J."/>
            <person name="van Hylckama Vlieg J.E."/>
            <person name="Siezen R.J."/>
        </authorList>
    </citation>
    <scope>NUCLEOTIDE SEQUENCE [LARGE SCALE GENOMIC DNA]</scope>
    <source>
        <strain evidence="1 2">Lpp41</strain>
    </source>
</reference>
<evidence type="ECO:0000313" key="2">
    <source>
        <dbReference type="Proteomes" id="UP000014244"/>
    </source>
</evidence>